<dbReference type="Proteomes" id="UP000757435">
    <property type="component" value="Unassembled WGS sequence"/>
</dbReference>
<dbReference type="GO" id="GO:0019684">
    <property type="term" value="P:photosynthesis, light reaction"/>
    <property type="evidence" value="ECO:0007669"/>
    <property type="project" value="UniProtKB-UniRule"/>
</dbReference>
<dbReference type="EC" id="7.1.1.-" evidence="12"/>
<feature type="domain" description="NADH:quinone oxidoreductase/Mrp antiporter transmembrane" evidence="14">
    <location>
        <begin position="129"/>
        <end position="425"/>
    </location>
</feature>
<comment type="caution">
    <text evidence="16">The sequence shown here is derived from an EMBL/GenBank/DDBJ whole genome shotgun (WGS) entry which is preliminary data.</text>
</comment>
<evidence type="ECO:0000256" key="8">
    <source>
        <dbReference type="ARBA" id="ARBA00022989"/>
    </source>
</evidence>
<dbReference type="GO" id="GO:0016655">
    <property type="term" value="F:oxidoreductase activity, acting on NAD(P)H, quinone or similar compound as acceptor"/>
    <property type="evidence" value="ECO:0007669"/>
    <property type="project" value="UniProtKB-UniRule"/>
</dbReference>
<sequence>MDFANLAAQLNARAILPEAIVIATLLIVLVVDLITGRSSTRWTPYLAIAGLLGSIAALFFQWNSLAPIAFLGGFNSDNLSVIFRGIIAIAATVTILMSIRYVEQSGTSLAEFIVILLTATLGGMFLSGSDELVMIFVSLETLSISSYLLTGYMKRDPRSNEAALKYLLIGAASSAIFLYGMSMLYGLSGGETKLGAIAASMLAHNGEQPLGVVIALVFVIAGIAFKIAAVPFHQWTPDVYEGSPTPVVAFLSVGSKAAGFALATRLLVNAFPTVIEQWHFVLTALAILSMVLGNVVALAQTSMKRMLAYSSIAQAGFVMIGLIIGTDAGYSSMLFYLMVYLFMNLGGFACIILFTLRTGTDEITEYSGLYQKDPLLTLCMSLCLLSLGGIPPLAGFFGKLYLFWAGWQSGSYGLVLVGLVTSVISIYYYIRVVKMMVVKEPEEMSEAVKNYPPTQWNLPGMRPLQVGLIVCLIATSLAGVLSNPLFTLANDSVVGTPLLQFARVAQPVAQDAKLNVAAEVSGTEVSGTDI</sequence>
<evidence type="ECO:0000256" key="12">
    <source>
        <dbReference type="HAMAP-Rule" id="MF_00445"/>
    </source>
</evidence>
<feature type="transmembrane region" description="Helical" evidence="12">
    <location>
        <begin position="280"/>
        <end position="299"/>
    </location>
</feature>
<accession>A0A951QFM1</accession>
<comment type="catalytic activity">
    <reaction evidence="12">
        <text>a plastoquinone + NADPH + (n+1) H(+)(in) = a plastoquinol + NADP(+) + n H(+)(out)</text>
        <dbReference type="Rhea" id="RHEA:42612"/>
        <dbReference type="Rhea" id="RHEA-COMP:9561"/>
        <dbReference type="Rhea" id="RHEA-COMP:9562"/>
        <dbReference type="ChEBI" id="CHEBI:15378"/>
        <dbReference type="ChEBI" id="CHEBI:17757"/>
        <dbReference type="ChEBI" id="CHEBI:57783"/>
        <dbReference type="ChEBI" id="CHEBI:58349"/>
        <dbReference type="ChEBI" id="CHEBI:62192"/>
    </reaction>
</comment>
<dbReference type="GO" id="GO:0048038">
    <property type="term" value="F:quinone binding"/>
    <property type="evidence" value="ECO:0007669"/>
    <property type="project" value="UniProtKB-KW"/>
</dbReference>
<evidence type="ECO:0000256" key="4">
    <source>
        <dbReference type="ARBA" id="ARBA00022719"/>
    </source>
</evidence>
<dbReference type="PANTHER" id="PTHR22773">
    <property type="entry name" value="NADH DEHYDROGENASE"/>
    <property type="match status" value="1"/>
</dbReference>
<name>A0A951QFM1_9CYAN</name>
<protein>
    <recommendedName>
        <fullName evidence="12">NAD(P)H-quinone oxidoreductase subunit 2</fullName>
        <ecNumber evidence="12">7.1.1.-</ecNumber>
    </recommendedName>
    <alternativeName>
        <fullName evidence="12">NAD(P)H dehydrogenase subunit 2</fullName>
    </alternativeName>
    <alternativeName>
        <fullName evidence="12">NADH-plastoquinone oxidoreductase subunit 2</fullName>
    </alternativeName>
    <alternativeName>
        <fullName evidence="12">NDH-1, subunit 2</fullName>
    </alternativeName>
</protein>
<feature type="transmembrane region" description="Helical" evidence="12">
    <location>
        <begin position="15"/>
        <end position="35"/>
    </location>
</feature>
<comment type="similarity">
    <text evidence="12">Belongs to the complex I subunit 2 family.</text>
</comment>
<evidence type="ECO:0000256" key="10">
    <source>
        <dbReference type="ARBA" id="ARBA00023136"/>
    </source>
</evidence>
<evidence type="ECO:0000313" key="17">
    <source>
        <dbReference type="Proteomes" id="UP000757435"/>
    </source>
</evidence>
<feature type="domain" description="NAD(P)H-quinone oxidoreductase subunit 2 N-terminal" evidence="15">
    <location>
        <begin position="13"/>
        <end position="99"/>
    </location>
</feature>
<feature type="transmembrane region" description="Helical" evidence="12">
    <location>
        <begin position="132"/>
        <end position="152"/>
    </location>
</feature>
<dbReference type="EMBL" id="JAHHHD010000047">
    <property type="protein sequence ID" value="MBW4661855.1"/>
    <property type="molecule type" value="Genomic_DNA"/>
</dbReference>
<feature type="transmembrane region" description="Helical" evidence="12">
    <location>
        <begin position="306"/>
        <end position="324"/>
    </location>
</feature>
<evidence type="ECO:0000256" key="1">
    <source>
        <dbReference type="ARBA" id="ARBA00004127"/>
    </source>
</evidence>
<evidence type="ECO:0000256" key="13">
    <source>
        <dbReference type="RuleBase" id="RU000320"/>
    </source>
</evidence>
<keyword evidence="5 12" id="KW-0521">NADP</keyword>
<dbReference type="PRINTS" id="PR01434">
    <property type="entry name" value="NADHDHGNASE5"/>
</dbReference>
<feature type="transmembrane region" description="Helical" evidence="12">
    <location>
        <begin position="330"/>
        <end position="354"/>
    </location>
</feature>
<feature type="transmembrane region" description="Helical" evidence="12">
    <location>
        <begin position="375"/>
        <end position="398"/>
    </location>
</feature>
<keyword evidence="8 12" id="KW-1133">Transmembrane helix</keyword>
<keyword evidence="10 12" id="KW-0472">Membrane</keyword>
<keyword evidence="2 12" id="KW-0813">Transport</keyword>
<evidence type="ECO:0000256" key="9">
    <source>
        <dbReference type="ARBA" id="ARBA00023027"/>
    </source>
</evidence>
<evidence type="ECO:0000256" key="11">
    <source>
        <dbReference type="ARBA" id="ARBA00025624"/>
    </source>
</evidence>
<dbReference type="AlphaFoldDB" id="A0A951QFM1"/>
<evidence type="ECO:0000256" key="6">
    <source>
        <dbReference type="ARBA" id="ARBA00022957"/>
    </source>
</evidence>
<evidence type="ECO:0000259" key="14">
    <source>
        <dbReference type="Pfam" id="PF00361"/>
    </source>
</evidence>
<feature type="transmembrane region" description="Helical" evidence="12">
    <location>
        <begin position="42"/>
        <end position="62"/>
    </location>
</feature>
<feature type="transmembrane region" description="Helical" evidence="12">
    <location>
        <begin position="410"/>
        <end position="430"/>
    </location>
</feature>
<comment type="subcellular location">
    <subcellularLocation>
        <location evidence="12">Cellular thylakoid membrane</location>
        <topology evidence="12">Multi-pass membrane protein</topology>
    </subcellularLocation>
    <subcellularLocation>
        <location evidence="1">Endomembrane system</location>
        <topology evidence="1">Multi-pass membrane protein</topology>
    </subcellularLocation>
    <subcellularLocation>
        <location evidence="13">Membrane</location>
        <topology evidence="13">Multi-pass membrane protein</topology>
    </subcellularLocation>
</comment>
<comment type="function">
    <text evidence="11">NDH-1 shuttles electrons from NAD(P)H, via FMN and iron-sulfur (Fe-S) centers, to quinones in the respiratory chain. The immediate electron acceptor for the enzyme in this species is believed to be plastoquinone. Couples the redox reaction to proton translocation (for every two electrons transferred, four hydrogen ions are translocated across the cytoplasmic membrane), and thus conserves the redox energy in a proton gradient.</text>
</comment>
<keyword evidence="7 12" id="KW-1278">Translocase</keyword>
<comment type="subunit">
    <text evidence="12">NDH-1 can be composed of about 15 different subunits; different subcomplexes with different compositions have been identified which probably have different functions.</text>
</comment>
<dbReference type="HAMAP" id="MF_00445">
    <property type="entry name" value="NDH1_NuoN_1"/>
    <property type="match status" value="1"/>
</dbReference>
<evidence type="ECO:0000259" key="15">
    <source>
        <dbReference type="Pfam" id="PF19530"/>
    </source>
</evidence>
<evidence type="ECO:0000256" key="5">
    <source>
        <dbReference type="ARBA" id="ARBA00022857"/>
    </source>
</evidence>
<keyword evidence="3 12" id="KW-0812">Transmembrane</keyword>
<dbReference type="InterPro" id="IPR010096">
    <property type="entry name" value="NADH-Q_OxRdtase_suN/2"/>
</dbReference>
<dbReference type="GO" id="GO:0008137">
    <property type="term" value="F:NADH dehydrogenase (ubiquinone) activity"/>
    <property type="evidence" value="ECO:0007669"/>
    <property type="project" value="InterPro"/>
</dbReference>
<comment type="function">
    <text evidence="12">NDH-1 shuttles electrons from an unknown electron donor, via FMN and iron-sulfur (Fe-S) centers, to quinones in the respiratory and/or the photosynthetic chain. The immediate electron acceptor for the enzyme in this species is believed to be plastoquinone. Couples the redox reaction to proton translocation, and thus conserves the redox energy in a proton gradient. Cyanobacterial NDH-1 also plays a role in inorganic carbon-concentration.</text>
</comment>
<keyword evidence="9 12" id="KW-0520">NAD</keyword>
<keyword evidence="12" id="KW-0793">Thylakoid</keyword>
<evidence type="ECO:0000256" key="2">
    <source>
        <dbReference type="ARBA" id="ARBA00022448"/>
    </source>
</evidence>
<dbReference type="GO" id="GO:0042773">
    <property type="term" value="P:ATP synthesis coupled electron transport"/>
    <property type="evidence" value="ECO:0007669"/>
    <property type="project" value="InterPro"/>
</dbReference>
<keyword evidence="4 12" id="KW-0874">Quinone</keyword>
<comment type="catalytic activity">
    <reaction evidence="12">
        <text>a plastoquinone + NADH + (n+1) H(+)(in) = a plastoquinol + NAD(+) + n H(+)(out)</text>
        <dbReference type="Rhea" id="RHEA:42608"/>
        <dbReference type="Rhea" id="RHEA-COMP:9561"/>
        <dbReference type="Rhea" id="RHEA-COMP:9562"/>
        <dbReference type="ChEBI" id="CHEBI:15378"/>
        <dbReference type="ChEBI" id="CHEBI:17757"/>
        <dbReference type="ChEBI" id="CHEBI:57540"/>
        <dbReference type="ChEBI" id="CHEBI:57945"/>
        <dbReference type="ChEBI" id="CHEBI:62192"/>
    </reaction>
</comment>
<feature type="transmembrane region" description="Helical" evidence="12">
    <location>
        <begin position="247"/>
        <end position="268"/>
    </location>
</feature>
<proteinExistence type="inferred from homology"/>
<dbReference type="Pfam" id="PF00361">
    <property type="entry name" value="Proton_antipo_M"/>
    <property type="match status" value="1"/>
</dbReference>
<feature type="transmembrane region" description="Helical" evidence="12">
    <location>
        <begin position="109"/>
        <end position="126"/>
    </location>
</feature>
<dbReference type="InterPro" id="IPR045693">
    <property type="entry name" value="Ndh2_N"/>
</dbReference>
<dbReference type="Pfam" id="PF19530">
    <property type="entry name" value="Ndh2_N"/>
    <property type="match status" value="1"/>
</dbReference>
<feature type="transmembrane region" description="Helical" evidence="12">
    <location>
        <begin position="82"/>
        <end position="102"/>
    </location>
</feature>
<keyword evidence="6 12" id="KW-0618">Plastoquinone</keyword>
<feature type="transmembrane region" description="Helical" evidence="12">
    <location>
        <begin position="210"/>
        <end position="235"/>
    </location>
</feature>
<gene>
    <name evidence="12" type="primary">ndhB</name>
    <name evidence="16" type="ORF">KME15_24575</name>
</gene>
<dbReference type="InterPro" id="IPR001750">
    <property type="entry name" value="ND/Mrp_TM"/>
</dbReference>
<evidence type="ECO:0000256" key="3">
    <source>
        <dbReference type="ARBA" id="ARBA00022692"/>
    </source>
</evidence>
<organism evidence="16 17">
    <name type="scientific">Drouetiella hepatica Uher 2000/2452</name>
    <dbReference type="NCBI Taxonomy" id="904376"/>
    <lineage>
        <taxon>Bacteria</taxon>
        <taxon>Bacillati</taxon>
        <taxon>Cyanobacteriota</taxon>
        <taxon>Cyanophyceae</taxon>
        <taxon>Oculatellales</taxon>
        <taxon>Oculatellaceae</taxon>
        <taxon>Drouetiella</taxon>
    </lineage>
</organism>
<reference evidence="16" key="2">
    <citation type="journal article" date="2022" name="Microbiol. Resour. Announc.">
        <title>Metagenome Sequencing to Explore Phylogenomics of Terrestrial Cyanobacteria.</title>
        <authorList>
            <person name="Ward R.D."/>
            <person name="Stajich J.E."/>
            <person name="Johansen J.R."/>
            <person name="Huntemann M."/>
            <person name="Clum A."/>
            <person name="Foster B."/>
            <person name="Foster B."/>
            <person name="Roux S."/>
            <person name="Palaniappan K."/>
            <person name="Varghese N."/>
            <person name="Mukherjee S."/>
            <person name="Reddy T.B.K."/>
            <person name="Daum C."/>
            <person name="Copeland A."/>
            <person name="Chen I.A."/>
            <person name="Ivanova N.N."/>
            <person name="Kyrpides N.C."/>
            <person name="Shapiro N."/>
            <person name="Eloe-Fadrosh E.A."/>
            <person name="Pietrasiak N."/>
        </authorList>
    </citation>
    <scope>NUCLEOTIDE SEQUENCE</scope>
    <source>
        <strain evidence="16">UHER 2000/2452</strain>
    </source>
</reference>
<evidence type="ECO:0000256" key="7">
    <source>
        <dbReference type="ARBA" id="ARBA00022967"/>
    </source>
</evidence>
<feature type="transmembrane region" description="Helical" evidence="12">
    <location>
        <begin position="466"/>
        <end position="486"/>
    </location>
</feature>
<dbReference type="GO" id="GO:0031676">
    <property type="term" value="C:plasma membrane-derived thylakoid membrane"/>
    <property type="evidence" value="ECO:0007669"/>
    <property type="project" value="UniProtKB-SubCell"/>
</dbReference>
<reference evidence="16" key="1">
    <citation type="submission" date="2021-05" db="EMBL/GenBank/DDBJ databases">
        <authorList>
            <person name="Pietrasiak N."/>
            <person name="Ward R."/>
            <person name="Stajich J.E."/>
            <person name="Kurbessoian T."/>
        </authorList>
    </citation>
    <scope>NUCLEOTIDE SEQUENCE</scope>
    <source>
        <strain evidence="16">UHER 2000/2452</strain>
    </source>
</reference>
<feature type="transmembrane region" description="Helical" evidence="12">
    <location>
        <begin position="164"/>
        <end position="185"/>
    </location>
</feature>
<dbReference type="NCBIfam" id="NF002701">
    <property type="entry name" value="PRK02504.1"/>
    <property type="match status" value="1"/>
</dbReference>
<evidence type="ECO:0000313" key="16">
    <source>
        <dbReference type="EMBL" id="MBW4661855.1"/>
    </source>
</evidence>
<dbReference type="GO" id="GO:0012505">
    <property type="term" value="C:endomembrane system"/>
    <property type="evidence" value="ECO:0007669"/>
    <property type="project" value="UniProtKB-SubCell"/>
</dbReference>
<dbReference type="NCBIfam" id="TIGR01770">
    <property type="entry name" value="NDH_I_N"/>
    <property type="match status" value="1"/>
</dbReference>